<accession>A0A0D2KN67</accession>
<keyword evidence="8" id="KW-0406">Ion transport</keyword>
<dbReference type="GO" id="GO:0008308">
    <property type="term" value="F:voltage-gated monoatomic anion channel activity"/>
    <property type="evidence" value="ECO:0007669"/>
    <property type="project" value="InterPro"/>
</dbReference>
<dbReference type="GeneID" id="25728050"/>
<evidence type="ECO:0000313" key="12">
    <source>
        <dbReference type="Proteomes" id="UP000054498"/>
    </source>
</evidence>
<comment type="subcellular location">
    <subcellularLocation>
        <location evidence="1">Plastid</location>
        <location evidence="1">Chloroplast outer membrane</location>
        <topology evidence="1">Multi-pass membrane protein</topology>
    </subcellularLocation>
    <subcellularLocation>
        <location evidence="2">Plastid</location>
        <location evidence="2">Etioplast membrane</location>
        <topology evidence="2">Multi-pass membrane protein</topology>
    </subcellularLocation>
</comment>
<name>A0A0D2KN67_9CHLO</name>
<keyword evidence="12" id="KW-1185">Reference proteome</keyword>
<evidence type="ECO:0000256" key="7">
    <source>
        <dbReference type="ARBA" id="ARBA00022692"/>
    </source>
</evidence>
<dbReference type="PANTHER" id="PTHR35993">
    <property type="entry name" value="OUTER ENVELOPE PORE PROTEIN 21B, CHLOROPLASTIC"/>
    <property type="match status" value="1"/>
</dbReference>
<keyword evidence="4" id="KW-0813">Transport</keyword>
<comment type="similarity">
    <text evidence="3">Belongs to the plastid outer envelope porin OEP21 (TC 1.B.29) family.</text>
</comment>
<keyword evidence="5" id="KW-0150">Chloroplast</keyword>
<dbReference type="KEGG" id="mng:MNEG_10847"/>
<evidence type="ECO:0000256" key="6">
    <source>
        <dbReference type="ARBA" id="ARBA00022640"/>
    </source>
</evidence>
<evidence type="ECO:0000256" key="2">
    <source>
        <dbReference type="ARBA" id="ARBA00004441"/>
    </source>
</evidence>
<evidence type="ECO:0000256" key="1">
    <source>
        <dbReference type="ARBA" id="ARBA00004396"/>
    </source>
</evidence>
<dbReference type="AlphaFoldDB" id="A0A0D2KN67"/>
<gene>
    <name evidence="11" type="ORF">MNEG_10847</name>
</gene>
<dbReference type="OrthoDB" id="527979at2759"/>
<reference evidence="11 12" key="1">
    <citation type="journal article" date="2013" name="BMC Genomics">
        <title>Reconstruction of the lipid metabolism for the microalga Monoraphidium neglectum from its genome sequence reveals characteristics suitable for biofuel production.</title>
        <authorList>
            <person name="Bogen C."/>
            <person name="Al-Dilaimi A."/>
            <person name="Albersmeier A."/>
            <person name="Wichmann J."/>
            <person name="Grundmann M."/>
            <person name="Rupp O."/>
            <person name="Lauersen K.J."/>
            <person name="Blifernez-Klassen O."/>
            <person name="Kalinowski J."/>
            <person name="Goesmann A."/>
            <person name="Mussgnug J.H."/>
            <person name="Kruse O."/>
        </authorList>
    </citation>
    <scope>NUCLEOTIDE SEQUENCE [LARGE SCALE GENOMIC DNA]</scope>
    <source>
        <strain evidence="11 12">SAG 48.87</strain>
    </source>
</reference>
<dbReference type="GO" id="GO:0044070">
    <property type="term" value="P:regulation of monoatomic anion transport"/>
    <property type="evidence" value="ECO:0007669"/>
    <property type="project" value="InterPro"/>
</dbReference>
<dbReference type="GO" id="GO:0009707">
    <property type="term" value="C:chloroplast outer membrane"/>
    <property type="evidence" value="ECO:0007669"/>
    <property type="project" value="UniProtKB-SubCell"/>
</dbReference>
<protein>
    <submittedName>
        <fullName evidence="11">Uncharacterized protein</fullName>
    </submittedName>
</protein>
<organism evidence="11 12">
    <name type="scientific">Monoraphidium neglectum</name>
    <dbReference type="NCBI Taxonomy" id="145388"/>
    <lineage>
        <taxon>Eukaryota</taxon>
        <taxon>Viridiplantae</taxon>
        <taxon>Chlorophyta</taxon>
        <taxon>core chlorophytes</taxon>
        <taxon>Chlorophyceae</taxon>
        <taxon>CS clade</taxon>
        <taxon>Sphaeropleales</taxon>
        <taxon>Selenastraceae</taxon>
        <taxon>Monoraphidium</taxon>
    </lineage>
</organism>
<dbReference type="Proteomes" id="UP000054498">
    <property type="component" value="Unassembled WGS sequence"/>
</dbReference>
<evidence type="ECO:0000256" key="8">
    <source>
        <dbReference type="ARBA" id="ARBA00023065"/>
    </source>
</evidence>
<evidence type="ECO:0000256" key="5">
    <source>
        <dbReference type="ARBA" id="ARBA00022528"/>
    </source>
</evidence>
<dbReference type="InterPro" id="IPR034575">
    <property type="entry name" value="OEP21"/>
</dbReference>
<keyword evidence="7" id="KW-0812">Transmembrane</keyword>
<evidence type="ECO:0000256" key="10">
    <source>
        <dbReference type="ARBA" id="ARBA00024941"/>
    </source>
</evidence>
<evidence type="ECO:0000256" key="4">
    <source>
        <dbReference type="ARBA" id="ARBA00022448"/>
    </source>
</evidence>
<evidence type="ECO:0000313" key="11">
    <source>
        <dbReference type="EMBL" id="KIY97113.1"/>
    </source>
</evidence>
<evidence type="ECO:0000256" key="9">
    <source>
        <dbReference type="ARBA" id="ARBA00023136"/>
    </source>
</evidence>
<keyword evidence="9" id="KW-0472">Membrane</keyword>
<dbReference type="EMBL" id="KK102702">
    <property type="protein sequence ID" value="KIY97113.1"/>
    <property type="molecule type" value="Genomic_DNA"/>
</dbReference>
<comment type="function">
    <text evidence="10">Voltage-dependent rectifying anion channel that facilitates the translocation between chloroplast and cytoplasm of phosphorylated carbohydrates such as triosephosphate, 3-phosphoglycerate and inorganic phosphate (Pi) depending of ATP to triosephosphate ratio in the plastidial intermembrane space; in high triosephosphate/ATP conditions (e.g. photosynthesis), export of triosphosphate from chloroplast (outward rectifying channels), but in high ATP/triosephosphate conditions (e.g. dark phase), import of phosphosolutes (inward rectifying channels).</text>
</comment>
<keyword evidence="6" id="KW-0934">Plastid</keyword>
<evidence type="ECO:0000256" key="3">
    <source>
        <dbReference type="ARBA" id="ARBA00009945"/>
    </source>
</evidence>
<proteinExistence type="inferred from homology"/>
<dbReference type="PANTHER" id="PTHR35993:SF1">
    <property type="entry name" value="OUTER ENVELOPE PORE PROTEIN 21B, CHLOROPLASTIC"/>
    <property type="match status" value="1"/>
</dbReference>
<dbReference type="RefSeq" id="XP_013896133.1">
    <property type="nucleotide sequence ID" value="XM_014040679.1"/>
</dbReference>
<dbReference type="GO" id="GO:0034426">
    <property type="term" value="C:etioplast membrane"/>
    <property type="evidence" value="ECO:0007669"/>
    <property type="project" value="UniProtKB-SubCell"/>
</dbReference>
<sequence length="167" mass="17890">MHPPSNLRPPSYRGTLKKYYSSGPLVKGEADEPLRIGGGVGVSSATGDLPFLTASARKRVALLEGNDTLLTAKARLDLQPATGKVSRRAGVRVSRRLLNFTQRQDVEVAAGLDLDWPARGRGIGGGGASAGRTTGDGKPTVAPYLSVRENNWGLHLRRGRWSLTYDL</sequence>